<gene>
    <name evidence="1" type="ORF">TSUD_302430</name>
</gene>
<name>A0A2Z6NWM8_TRISU</name>
<dbReference type="Proteomes" id="UP000242715">
    <property type="component" value="Unassembled WGS sequence"/>
</dbReference>
<proteinExistence type="predicted"/>
<keyword evidence="2" id="KW-1185">Reference proteome</keyword>
<organism evidence="1 2">
    <name type="scientific">Trifolium subterraneum</name>
    <name type="common">Subterranean clover</name>
    <dbReference type="NCBI Taxonomy" id="3900"/>
    <lineage>
        <taxon>Eukaryota</taxon>
        <taxon>Viridiplantae</taxon>
        <taxon>Streptophyta</taxon>
        <taxon>Embryophyta</taxon>
        <taxon>Tracheophyta</taxon>
        <taxon>Spermatophyta</taxon>
        <taxon>Magnoliopsida</taxon>
        <taxon>eudicotyledons</taxon>
        <taxon>Gunneridae</taxon>
        <taxon>Pentapetalae</taxon>
        <taxon>rosids</taxon>
        <taxon>fabids</taxon>
        <taxon>Fabales</taxon>
        <taxon>Fabaceae</taxon>
        <taxon>Papilionoideae</taxon>
        <taxon>50 kb inversion clade</taxon>
        <taxon>NPAAA clade</taxon>
        <taxon>Hologalegina</taxon>
        <taxon>IRL clade</taxon>
        <taxon>Trifolieae</taxon>
        <taxon>Trifolium</taxon>
    </lineage>
</organism>
<evidence type="ECO:0000313" key="2">
    <source>
        <dbReference type="Proteomes" id="UP000242715"/>
    </source>
</evidence>
<dbReference type="EMBL" id="DF974439">
    <property type="protein sequence ID" value="GAU48564.1"/>
    <property type="molecule type" value="Genomic_DNA"/>
</dbReference>
<sequence>MFDATLRQFAPPYEAPCDSDQHPVFNSSYEHVDIHEVDIQGAQHIDLACFIQFEIKIISAMSNTNQFLERQNLASSHYVLKVKQEGISITNVDTREVWSCAIMTSNDVSQSQMEAAEGCYHFNLTNRLMIGDVLRLKKKNVI</sequence>
<evidence type="ECO:0000313" key="1">
    <source>
        <dbReference type="EMBL" id="GAU48564.1"/>
    </source>
</evidence>
<accession>A0A2Z6NWM8</accession>
<dbReference type="AlphaFoldDB" id="A0A2Z6NWM8"/>
<protein>
    <submittedName>
        <fullName evidence="1">Uncharacterized protein</fullName>
    </submittedName>
</protein>
<reference evidence="2" key="1">
    <citation type="journal article" date="2017" name="Front. Plant Sci.">
        <title>Climate Clever Clovers: New Paradigm to Reduce the Environmental Footprint of Ruminants by Breeding Low Methanogenic Forages Utilizing Haplotype Variation.</title>
        <authorList>
            <person name="Kaur P."/>
            <person name="Appels R."/>
            <person name="Bayer P.E."/>
            <person name="Keeble-Gagnere G."/>
            <person name="Wang J."/>
            <person name="Hirakawa H."/>
            <person name="Shirasawa K."/>
            <person name="Vercoe P."/>
            <person name="Stefanova K."/>
            <person name="Durmic Z."/>
            <person name="Nichols P."/>
            <person name="Revell C."/>
            <person name="Isobe S.N."/>
            <person name="Edwards D."/>
            <person name="Erskine W."/>
        </authorList>
    </citation>
    <scope>NUCLEOTIDE SEQUENCE [LARGE SCALE GENOMIC DNA]</scope>
    <source>
        <strain evidence="2">cv. Daliak</strain>
    </source>
</reference>